<dbReference type="KEGG" id="clec:106673800"/>
<reference evidence="12" key="1">
    <citation type="submission" date="2022-01" db="UniProtKB">
        <authorList>
            <consortium name="EnsemblMetazoa"/>
        </authorList>
    </citation>
    <scope>IDENTIFICATION</scope>
</reference>
<dbReference type="GO" id="GO:0003924">
    <property type="term" value="F:GTPase activity"/>
    <property type="evidence" value="ECO:0007669"/>
    <property type="project" value="TreeGrafter"/>
</dbReference>
<evidence type="ECO:0000256" key="2">
    <source>
        <dbReference type="ARBA" id="ARBA00022741"/>
    </source>
</evidence>
<dbReference type="SUPFAM" id="SSF52540">
    <property type="entry name" value="P-loop containing nucleoside triphosphate hydrolases"/>
    <property type="match status" value="1"/>
</dbReference>
<organism evidence="12 13">
    <name type="scientific">Cimex lectularius</name>
    <name type="common">Bed bug</name>
    <name type="synonym">Acanthia lectularia</name>
    <dbReference type="NCBI Taxonomy" id="79782"/>
    <lineage>
        <taxon>Eukaryota</taxon>
        <taxon>Metazoa</taxon>
        <taxon>Ecdysozoa</taxon>
        <taxon>Arthropoda</taxon>
        <taxon>Hexapoda</taxon>
        <taxon>Insecta</taxon>
        <taxon>Pterygota</taxon>
        <taxon>Neoptera</taxon>
        <taxon>Paraneoptera</taxon>
        <taxon>Hemiptera</taxon>
        <taxon>Heteroptera</taxon>
        <taxon>Panheteroptera</taxon>
        <taxon>Cimicomorpha</taxon>
        <taxon>Cimicidae</taxon>
        <taxon>Cimex</taxon>
    </lineage>
</organism>
<dbReference type="InterPro" id="IPR023179">
    <property type="entry name" value="GTP-bd_ortho_bundle_sf"/>
</dbReference>
<keyword evidence="13" id="KW-1185">Reference proteome</keyword>
<dbReference type="OMA" id="GVLWPKF"/>
<accession>A0A8I6SC65</accession>
<evidence type="ECO:0000256" key="5">
    <source>
        <dbReference type="ARBA" id="ARBA00023128"/>
    </source>
</evidence>
<protein>
    <recommendedName>
        <fullName evidence="9">Mitochondrial GTPase 1</fullName>
    </recommendedName>
</protein>
<feature type="binding site" evidence="10">
    <location>
        <position position="228"/>
    </location>
    <ligand>
        <name>GTP</name>
        <dbReference type="ChEBI" id="CHEBI:37565"/>
    </ligand>
</feature>
<dbReference type="FunFam" id="1.10.1580.10:FF:000004">
    <property type="entry name" value="Mitochondrial GTPase 1"/>
    <property type="match status" value="1"/>
</dbReference>
<dbReference type="AlphaFoldDB" id="A0A8I6SC65"/>
<dbReference type="CDD" id="cd01856">
    <property type="entry name" value="YlqF"/>
    <property type="match status" value="1"/>
</dbReference>
<name>A0A8I6SC65_CIMLE</name>
<feature type="domain" description="G" evidence="11">
    <location>
        <begin position="169"/>
        <end position="268"/>
    </location>
</feature>
<dbReference type="GO" id="GO:0005743">
    <property type="term" value="C:mitochondrial inner membrane"/>
    <property type="evidence" value="ECO:0007669"/>
    <property type="project" value="UniProtKB-SubCell"/>
</dbReference>
<keyword evidence="2 9" id="KW-0547">Nucleotide-binding</keyword>
<dbReference type="OrthoDB" id="269151at2759"/>
<feature type="binding site" evidence="10">
    <location>
        <begin position="104"/>
        <end position="107"/>
    </location>
    <ligand>
        <name>GTP</name>
        <dbReference type="ChEBI" id="CHEBI:37565"/>
    </ligand>
</feature>
<dbReference type="PIRSF" id="PIRSF006230">
    <property type="entry name" value="MG442"/>
    <property type="match status" value="1"/>
</dbReference>
<evidence type="ECO:0000256" key="6">
    <source>
        <dbReference type="ARBA" id="ARBA00023134"/>
    </source>
</evidence>
<dbReference type="Pfam" id="PF01926">
    <property type="entry name" value="MMR_HSR1"/>
    <property type="match status" value="1"/>
</dbReference>
<dbReference type="PANTHER" id="PTHR45782">
    <property type="entry name" value="MITOCHONDRIAL RIBOSOME-ASSOCIATED GTPASE 1"/>
    <property type="match status" value="1"/>
</dbReference>
<evidence type="ECO:0000256" key="4">
    <source>
        <dbReference type="ARBA" id="ARBA00022946"/>
    </source>
</evidence>
<dbReference type="GeneID" id="106673800"/>
<feature type="binding site" evidence="10">
    <location>
        <begin position="176"/>
        <end position="181"/>
    </location>
    <ligand>
        <name>GTP</name>
        <dbReference type="ChEBI" id="CHEBI:37565"/>
    </ligand>
</feature>
<dbReference type="InterPro" id="IPR016478">
    <property type="entry name" value="GTPase_MTG1"/>
</dbReference>
<keyword evidence="5 9" id="KW-0496">Mitochondrion</keyword>
<keyword evidence="3" id="KW-0999">Mitochondrion inner membrane</keyword>
<dbReference type="Proteomes" id="UP000494040">
    <property type="component" value="Unassembled WGS sequence"/>
</dbReference>
<dbReference type="GO" id="GO:0005525">
    <property type="term" value="F:GTP binding"/>
    <property type="evidence" value="ECO:0007669"/>
    <property type="project" value="UniProtKB-KW"/>
</dbReference>
<dbReference type="InterPro" id="IPR006073">
    <property type="entry name" value="GTP-bd"/>
</dbReference>
<comment type="subcellular location">
    <subcellularLocation>
        <location evidence="1">Mitochondrion inner membrane</location>
        <topology evidence="1">Peripheral membrane protein</topology>
        <orientation evidence="1">Matrix side</orientation>
    </subcellularLocation>
</comment>
<sequence length="340" mass="38758">MFRLLYFIKIIFRRFVNCQQRIYRGNMVRRTLLNYMRDVFSYPDKNILRWFPGHMGKGMRKMEQKLKTVDCVVEVHDARIPLIGRNPKFKYTVTGLKPHILVLNKRDLAVKGRENEMKEKLAREGFHGVFYTNCKDQFCTGVKKLVPAIKDAICSSNRYNRSEEQDLSVMVIGIPNVGKSSLINALRHKNMKMSRAAAVGAVAGITKSVSTRIKICQDPLIYVLDTPGVLDPHVSDVDTALKLAICSTMQDHLIGVQIIADYLLFYLNKQSNDRYVEYLGLEAPTDNITELLVLTAAKLKKVMKKKSPDGSYKSFPDIDFAAQHFIKGFRNGNFGNVLIE</sequence>
<evidence type="ECO:0000313" key="13">
    <source>
        <dbReference type="Proteomes" id="UP000494040"/>
    </source>
</evidence>
<dbReference type="Gene3D" id="1.10.1580.10">
    <property type="match status" value="1"/>
</dbReference>
<dbReference type="InterPro" id="IPR027417">
    <property type="entry name" value="P-loop_NTPase"/>
</dbReference>
<dbReference type="RefSeq" id="XP_014261567.1">
    <property type="nucleotide sequence ID" value="XM_014406081.2"/>
</dbReference>
<dbReference type="Gene3D" id="3.40.50.300">
    <property type="entry name" value="P-loop containing nucleotide triphosphate hydrolases"/>
    <property type="match status" value="1"/>
</dbReference>
<evidence type="ECO:0000256" key="8">
    <source>
        <dbReference type="ARBA" id="ARBA00045284"/>
    </source>
</evidence>
<dbReference type="FunFam" id="3.40.50.300:FF:000876">
    <property type="entry name" value="Mitochondrial GTPase 1"/>
    <property type="match status" value="1"/>
</dbReference>
<keyword evidence="7" id="KW-0472">Membrane</keyword>
<dbReference type="GO" id="GO:0032543">
    <property type="term" value="P:mitochondrial translation"/>
    <property type="evidence" value="ECO:0007669"/>
    <property type="project" value="TreeGrafter"/>
</dbReference>
<evidence type="ECO:0000256" key="1">
    <source>
        <dbReference type="ARBA" id="ARBA00004443"/>
    </source>
</evidence>
<evidence type="ECO:0000259" key="11">
    <source>
        <dbReference type="Pfam" id="PF01926"/>
    </source>
</evidence>
<evidence type="ECO:0000256" key="3">
    <source>
        <dbReference type="ARBA" id="ARBA00022792"/>
    </source>
</evidence>
<keyword evidence="4" id="KW-0809">Transit peptide</keyword>
<comment type="similarity">
    <text evidence="9">Belongs to the TRAFAC class YlqF/YawG GTPase family. MTG1 subfamily.</text>
</comment>
<proteinExistence type="inferred from homology"/>
<keyword evidence="6 9" id="KW-0342">GTP-binding</keyword>
<comment type="function">
    <text evidence="8 9">Plays a role in the regulation of the mitochondrial ribosome assembly and of translational activity. Displays mitochondrial GTPase activity.</text>
</comment>
<evidence type="ECO:0000256" key="10">
    <source>
        <dbReference type="PIRSR" id="PIRSR006230-1"/>
    </source>
</evidence>
<evidence type="ECO:0000256" key="9">
    <source>
        <dbReference type="PIRNR" id="PIRNR006230"/>
    </source>
</evidence>
<evidence type="ECO:0000313" key="12">
    <source>
        <dbReference type="EnsemblMetazoa" id="XP_014261567.1"/>
    </source>
</evidence>
<dbReference type="PANTHER" id="PTHR45782:SF4">
    <property type="entry name" value="MITOCHONDRIAL RIBOSOME-ASSOCIATED GTPASE 1"/>
    <property type="match status" value="1"/>
</dbReference>
<evidence type="ECO:0000256" key="7">
    <source>
        <dbReference type="ARBA" id="ARBA00023136"/>
    </source>
</evidence>
<dbReference type="EnsemblMetazoa" id="XM_014406081.2">
    <property type="protein sequence ID" value="XP_014261567.1"/>
    <property type="gene ID" value="LOC106673800"/>
</dbReference>